<dbReference type="Proteomes" id="UP001628179">
    <property type="component" value="Unassembled WGS sequence"/>
</dbReference>
<dbReference type="GeneID" id="98173623"/>
<sequence length="374" mass="42034">MNVTTVTAAPATSQSWPQRRGPAIKVRRYGRSDFERFDEETARGSHLCVGSAAIGKVDTDCKYHWKMAQWGTLGNEKTPAGIVYMDITFKQPHGYWLERASVFVTLSEDMSSYALYAPRRETFKPRRPLNSEYAVQITEHYGPRFLTGTKTVLTKTKPDTFVPTLGAMGFEFGGIGRESSTSKDRVGRWVFKGIVRKPKGRDGLRTLEWEFTGNDLDPGQAHKQEYRAAFAFEHSKRPVFMRVEVEGKLRGRSRQIKHDLLKFSSTFGKKDNSTLTELGLDSHVEFKRSLDEVARSLNVAMQMGNCEEVLLEVPDPAPARFMHEASTESLPGQTQRLPLQQRPASEQCGGGDIQELEEGLNSKGMNADMSKTVL</sequence>
<accession>A0ABQ0G4I7</accession>
<dbReference type="RefSeq" id="XP_070914401.1">
    <property type="nucleotide sequence ID" value="XM_071058300.1"/>
</dbReference>
<protein>
    <submittedName>
        <fullName evidence="2">C2 NT-type domain-containing protein</fullName>
    </submittedName>
</protein>
<evidence type="ECO:0000313" key="2">
    <source>
        <dbReference type="EMBL" id="GAB1312668.1"/>
    </source>
</evidence>
<proteinExistence type="predicted"/>
<reference evidence="2 3" key="1">
    <citation type="submission" date="2024-09" db="EMBL/GenBank/DDBJ databases">
        <title>Itraconazole resistance in Madurella fahalii resulting from another homologue of gene encoding cytochrome P450 14-alpha sterol demethylase (CYP51).</title>
        <authorList>
            <person name="Yoshioka I."/>
            <person name="Fahal A.H."/>
            <person name="Kaneko S."/>
            <person name="Yaguchi T."/>
        </authorList>
    </citation>
    <scope>NUCLEOTIDE SEQUENCE [LARGE SCALE GENOMIC DNA]</scope>
    <source>
        <strain evidence="2 3">IFM 68171</strain>
    </source>
</reference>
<dbReference type="EMBL" id="BAAFSV010000002">
    <property type="protein sequence ID" value="GAB1312668.1"/>
    <property type="molecule type" value="Genomic_DNA"/>
</dbReference>
<keyword evidence="3" id="KW-1185">Reference proteome</keyword>
<evidence type="ECO:0000256" key="1">
    <source>
        <dbReference type="SAM" id="MobiDB-lite"/>
    </source>
</evidence>
<organism evidence="2 3">
    <name type="scientific">Madurella fahalii</name>
    <dbReference type="NCBI Taxonomy" id="1157608"/>
    <lineage>
        <taxon>Eukaryota</taxon>
        <taxon>Fungi</taxon>
        <taxon>Dikarya</taxon>
        <taxon>Ascomycota</taxon>
        <taxon>Pezizomycotina</taxon>
        <taxon>Sordariomycetes</taxon>
        <taxon>Sordariomycetidae</taxon>
        <taxon>Sordariales</taxon>
        <taxon>Sordariales incertae sedis</taxon>
        <taxon>Madurella</taxon>
    </lineage>
</organism>
<name>A0ABQ0G4I7_9PEZI</name>
<evidence type="ECO:0000313" key="3">
    <source>
        <dbReference type="Proteomes" id="UP001628179"/>
    </source>
</evidence>
<feature type="compositionally biased region" description="Polar residues" evidence="1">
    <location>
        <begin position="327"/>
        <end position="344"/>
    </location>
</feature>
<comment type="caution">
    <text evidence="2">The sequence shown here is derived from an EMBL/GenBank/DDBJ whole genome shotgun (WGS) entry which is preliminary data.</text>
</comment>
<gene>
    <name evidence="2" type="ORF">MFIFM68171_02878</name>
</gene>
<feature type="region of interest" description="Disordered" evidence="1">
    <location>
        <begin position="325"/>
        <end position="352"/>
    </location>
</feature>